<evidence type="ECO:0000256" key="7">
    <source>
        <dbReference type="ARBA" id="ARBA00022989"/>
    </source>
</evidence>
<evidence type="ECO:0000259" key="11">
    <source>
        <dbReference type="PROSITE" id="PS50104"/>
    </source>
</evidence>
<keyword evidence="10" id="KW-0325">Glycoprotein</keyword>
<dbReference type="Proteomes" id="UP001217089">
    <property type="component" value="Unassembled WGS sequence"/>
</dbReference>
<evidence type="ECO:0000256" key="10">
    <source>
        <dbReference type="ARBA" id="ARBA00023180"/>
    </source>
</evidence>
<evidence type="ECO:0000256" key="6">
    <source>
        <dbReference type="ARBA" id="ARBA00022737"/>
    </source>
</evidence>
<dbReference type="PANTHER" id="PTHR24365">
    <property type="entry name" value="TOLL-LIKE RECEPTOR"/>
    <property type="match status" value="1"/>
</dbReference>
<keyword evidence="4" id="KW-0812">Transmembrane</keyword>
<proteinExistence type="inferred from homology"/>
<dbReference type="InterPro" id="IPR001611">
    <property type="entry name" value="Leu-rich_rpt"/>
</dbReference>
<evidence type="ECO:0000256" key="8">
    <source>
        <dbReference type="ARBA" id="ARBA00023136"/>
    </source>
</evidence>
<dbReference type="SMART" id="SM00369">
    <property type="entry name" value="LRR_TYP"/>
    <property type="match status" value="2"/>
</dbReference>
<dbReference type="Pfam" id="PF01582">
    <property type="entry name" value="TIR"/>
    <property type="match status" value="1"/>
</dbReference>
<protein>
    <recommendedName>
        <fullName evidence="11">TIR domain-containing protein</fullName>
    </recommendedName>
</protein>
<keyword evidence="7" id="KW-1133">Transmembrane helix</keyword>
<evidence type="ECO:0000256" key="1">
    <source>
        <dbReference type="ARBA" id="ARBA00004167"/>
    </source>
</evidence>
<sequence>MFDFNVSDDFQSDQNIIIAFNSLATVIKKMDQNRLVSSHVCRISDDKTFVNCSYLKLKQIPKHFPKNVKRIDLSNNYIETVPNKAFHKLSLLKYVTLDNNNIKRLNSKAFTGSLALEYLSLKNNKLTLDNVSFRREVFKPLTKLRTLDISNNVKGDCEQLKMSQHQRYPDVEFGYLRNLQRLSMDLYPLPLFGEEFHMTNCIEISSRVGIAAFNHFTRLRVFNLRSTQISIASALALLYAFRNRTMDVNSNLLLNGNQDAVILTENNTVYLKSICVKKFNIGFNAIVQLKRKSLFELSRFTICVEHLILSGNSFHSISDLETEIIALLFFASKLHLQTIEYSYAPVEYPVYYVTPSRFAIENNGNLSSPASFMIDSGCKKKLAILLPPRLKNIFLSHVIGYVDLCNITLYTNNIQTIDISYTLLQSPQIEINGLRWRILYFFNRHCYSGYKHLGEAEGMQYDYDAFVAYSGDEYEWICSKFRKTLEVENSLKLCLHDRDFAVGESILQNIINSISRSRKVIIDATPGYLRSRWCELEVEMTKLEMFDRPYENGIIVIVRNGTKPSDMPSLLKSIWNSITCVIFDEGDTENTFFQRLLNALKD</sequence>
<evidence type="ECO:0000256" key="3">
    <source>
        <dbReference type="ARBA" id="ARBA00022614"/>
    </source>
</evidence>
<keyword evidence="5" id="KW-0732">Signal</keyword>
<evidence type="ECO:0000313" key="12">
    <source>
        <dbReference type="EMBL" id="KAJ8315679.1"/>
    </source>
</evidence>
<evidence type="ECO:0000256" key="2">
    <source>
        <dbReference type="ARBA" id="ARBA00009634"/>
    </source>
</evidence>
<dbReference type="InterPro" id="IPR003591">
    <property type="entry name" value="Leu-rich_rpt_typical-subtyp"/>
</dbReference>
<evidence type="ECO:0000313" key="13">
    <source>
        <dbReference type="Proteomes" id="UP001217089"/>
    </source>
</evidence>
<keyword evidence="13" id="KW-1185">Reference proteome</keyword>
<comment type="caution">
    <text evidence="12">The sequence shown here is derived from an EMBL/GenBank/DDBJ whole genome shotgun (WGS) entry which is preliminary data.</text>
</comment>
<dbReference type="SMART" id="SM00255">
    <property type="entry name" value="TIR"/>
    <property type="match status" value="1"/>
</dbReference>
<dbReference type="Gene3D" id="3.40.50.10140">
    <property type="entry name" value="Toll/interleukin-1 receptor homology (TIR) domain"/>
    <property type="match status" value="1"/>
</dbReference>
<evidence type="ECO:0000256" key="5">
    <source>
        <dbReference type="ARBA" id="ARBA00022729"/>
    </source>
</evidence>
<dbReference type="PROSITE" id="PS50104">
    <property type="entry name" value="TIR"/>
    <property type="match status" value="1"/>
</dbReference>
<dbReference type="EMBL" id="JARBDR010000337">
    <property type="protein sequence ID" value="KAJ8315679.1"/>
    <property type="molecule type" value="Genomic_DNA"/>
</dbReference>
<dbReference type="InterPro" id="IPR035897">
    <property type="entry name" value="Toll_tir_struct_dom_sf"/>
</dbReference>
<dbReference type="SUPFAM" id="SSF52200">
    <property type="entry name" value="Toll/Interleukin receptor TIR domain"/>
    <property type="match status" value="1"/>
</dbReference>
<comment type="subcellular location">
    <subcellularLocation>
        <location evidence="1">Membrane</location>
        <topology evidence="1">Single-pass membrane protein</topology>
    </subcellularLocation>
</comment>
<reference evidence="12 13" key="1">
    <citation type="submission" date="2022-12" db="EMBL/GenBank/DDBJ databases">
        <title>Chromosome-level genome of Tegillarca granosa.</title>
        <authorList>
            <person name="Kim J."/>
        </authorList>
    </citation>
    <scope>NUCLEOTIDE SEQUENCE [LARGE SCALE GENOMIC DNA]</scope>
    <source>
        <strain evidence="12">Teg-2019</strain>
        <tissue evidence="12">Adductor muscle</tissue>
    </source>
</reference>
<keyword evidence="6" id="KW-0677">Repeat</keyword>
<keyword evidence="3" id="KW-0433">Leucine-rich repeat</keyword>
<dbReference type="Gene3D" id="3.80.10.10">
    <property type="entry name" value="Ribonuclease Inhibitor"/>
    <property type="match status" value="1"/>
</dbReference>
<accession>A0ABQ9FEG1</accession>
<evidence type="ECO:0000256" key="4">
    <source>
        <dbReference type="ARBA" id="ARBA00022692"/>
    </source>
</evidence>
<dbReference type="InterPro" id="IPR000157">
    <property type="entry name" value="TIR_dom"/>
</dbReference>
<evidence type="ECO:0000256" key="9">
    <source>
        <dbReference type="ARBA" id="ARBA00023170"/>
    </source>
</evidence>
<gene>
    <name evidence="12" type="ORF">KUTeg_007829</name>
</gene>
<dbReference type="Pfam" id="PF13855">
    <property type="entry name" value="LRR_8"/>
    <property type="match status" value="1"/>
</dbReference>
<name>A0ABQ9FEG1_TEGGR</name>
<dbReference type="SUPFAM" id="SSF52047">
    <property type="entry name" value="RNI-like"/>
    <property type="match status" value="1"/>
</dbReference>
<keyword evidence="8" id="KW-0472">Membrane</keyword>
<keyword evidence="9" id="KW-0675">Receptor</keyword>
<comment type="similarity">
    <text evidence="2">Belongs to the Toll-like receptor family.</text>
</comment>
<organism evidence="12 13">
    <name type="scientific">Tegillarca granosa</name>
    <name type="common">Malaysian cockle</name>
    <name type="synonym">Anadara granosa</name>
    <dbReference type="NCBI Taxonomy" id="220873"/>
    <lineage>
        <taxon>Eukaryota</taxon>
        <taxon>Metazoa</taxon>
        <taxon>Spiralia</taxon>
        <taxon>Lophotrochozoa</taxon>
        <taxon>Mollusca</taxon>
        <taxon>Bivalvia</taxon>
        <taxon>Autobranchia</taxon>
        <taxon>Pteriomorphia</taxon>
        <taxon>Arcoida</taxon>
        <taxon>Arcoidea</taxon>
        <taxon>Arcidae</taxon>
        <taxon>Tegillarca</taxon>
    </lineage>
</organism>
<dbReference type="InterPro" id="IPR032675">
    <property type="entry name" value="LRR_dom_sf"/>
</dbReference>
<feature type="domain" description="TIR" evidence="11">
    <location>
        <begin position="461"/>
        <end position="602"/>
    </location>
</feature>
<dbReference type="PANTHER" id="PTHR24365:SF530">
    <property type="entry name" value="MSTPROX-RELATED"/>
    <property type="match status" value="1"/>
</dbReference>